<dbReference type="NCBIfam" id="NF041462">
    <property type="entry name" value="GalA"/>
    <property type="match status" value="1"/>
</dbReference>
<dbReference type="GO" id="GO:0004553">
    <property type="term" value="F:hydrolase activity, hydrolyzing O-glycosyl compounds"/>
    <property type="evidence" value="ECO:0007669"/>
    <property type="project" value="InterPro"/>
</dbReference>
<dbReference type="SUPFAM" id="SSF51445">
    <property type="entry name" value="(Trans)glycosidases"/>
    <property type="match status" value="1"/>
</dbReference>
<dbReference type="Pfam" id="PF02836">
    <property type="entry name" value="Glyco_hydro_2_C"/>
    <property type="match status" value="2"/>
</dbReference>
<feature type="domain" description="Glycoside hydrolase family 2" evidence="9">
    <location>
        <begin position="692"/>
        <end position="755"/>
    </location>
</feature>
<feature type="domain" description="Glycoside hydrolase family 2 immunoglobulin-like beta-sandwich" evidence="5">
    <location>
        <begin position="215"/>
        <end position="319"/>
    </location>
</feature>
<proteinExistence type="inferred from homology"/>
<organism evidence="10 11">
    <name type="scientific">Xiashengella succiniciproducens</name>
    <dbReference type="NCBI Taxonomy" id="2949635"/>
    <lineage>
        <taxon>Bacteria</taxon>
        <taxon>Pseudomonadati</taxon>
        <taxon>Bacteroidota</taxon>
        <taxon>Bacteroidia</taxon>
        <taxon>Marinilabiliales</taxon>
        <taxon>Marinilabiliaceae</taxon>
        <taxon>Xiashengella</taxon>
    </lineage>
</organism>
<dbReference type="PRINTS" id="PR00132">
    <property type="entry name" value="GLHYDRLASE2"/>
</dbReference>
<keyword evidence="3 4" id="KW-0326">Glycosidase</keyword>
<evidence type="ECO:0000256" key="4">
    <source>
        <dbReference type="RuleBase" id="RU361154"/>
    </source>
</evidence>
<keyword evidence="11" id="KW-1185">Reference proteome</keyword>
<feature type="domain" description="Glycosyl hydrolases family 2 sugar binding" evidence="7">
    <location>
        <begin position="112"/>
        <end position="204"/>
    </location>
</feature>
<dbReference type="InterPro" id="IPR040605">
    <property type="entry name" value="Glyco_hydro2_dom5"/>
</dbReference>
<name>A0A9J6ZNB1_9BACT</name>
<dbReference type="SUPFAM" id="SSF49785">
    <property type="entry name" value="Galactose-binding domain-like"/>
    <property type="match status" value="2"/>
</dbReference>
<accession>A0A9J6ZNB1</accession>
<dbReference type="InterPro" id="IPR006103">
    <property type="entry name" value="Glyco_hydro_2_cat"/>
</dbReference>
<feature type="domain" description="Glycoside hydrolase family 2 catalytic" evidence="6">
    <location>
        <begin position="407"/>
        <end position="466"/>
    </location>
</feature>
<dbReference type="GO" id="GO:0005975">
    <property type="term" value="P:carbohydrate metabolic process"/>
    <property type="evidence" value="ECO:0007669"/>
    <property type="project" value="InterPro"/>
</dbReference>
<evidence type="ECO:0000259" key="8">
    <source>
        <dbReference type="Pfam" id="PF16355"/>
    </source>
</evidence>
<dbReference type="InterPro" id="IPR013783">
    <property type="entry name" value="Ig-like_fold"/>
</dbReference>
<dbReference type="InterPro" id="IPR032311">
    <property type="entry name" value="DUF4982"/>
</dbReference>
<dbReference type="Gene3D" id="2.60.120.260">
    <property type="entry name" value="Galactose-binding domain-like"/>
    <property type="match status" value="1"/>
</dbReference>
<dbReference type="InterPro" id="IPR017853">
    <property type="entry name" value="GH"/>
</dbReference>
<evidence type="ECO:0000256" key="2">
    <source>
        <dbReference type="ARBA" id="ARBA00022801"/>
    </source>
</evidence>
<evidence type="ECO:0000259" key="7">
    <source>
        <dbReference type="Pfam" id="PF02837"/>
    </source>
</evidence>
<reference evidence="10" key="1">
    <citation type="submission" date="2022-05" db="EMBL/GenBank/DDBJ databases">
        <authorList>
            <person name="Sun X."/>
        </authorList>
    </citation>
    <scope>NUCLEOTIDE SEQUENCE</scope>
    <source>
        <strain evidence="10">Ai-910</strain>
    </source>
</reference>
<dbReference type="EMBL" id="CP098400">
    <property type="protein sequence ID" value="URW78991.1"/>
    <property type="molecule type" value="Genomic_DNA"/>
</dbReference>
<dbReference type="InterPro" id="IPR006102">
    <property type="entry name" value="Ig-like_GH2"/>
</dbReference>
<dbReference type="InterPro" id="IPR006101">
    <property type="entry name" value="Glyco_hydro_2"/>
</dbReference>
<dbReference type="SUPFAM" id="SSF49303">
    <property type="entry name" value="beta-Galactosidase/glucuronidase domain"/>
    <property type="match status" value="1"/>
</dbReference>
<sequence length="946" mass="107321">MKTRIIAGLILFALSLGGLNASPRDRILMDFDWKFALGHAGDPRRDFNHGTAYFTYLAKAGYGDGPAAANFDDRSWRPLDLPHDWVAELPFAPNASHSHGYKTVGYAFPEYSVGWYRKHFVVEEKERGRRFFLEFDGVFRNARVWVNGFYCGNEPSGYTSFGFDITEYLNFGGSNVIAVRVDASLEEGWFYEGAGIYRHVWLTSTKPLYVPQYGTFVRSELRDNDAAVYITTEVRNKYQENTSFRILNIIKDREGREVARTHSVEYTLRPQEGESYDAVIEVEKPRLWDIDDPYLYSVESCILLGDTTTDIYTTSFGIRTIEWTADKGFFLNGRHVKLKGTNNHQNHAGVGSAMPDALIEWRLGRLKAMGCNAYRTAHYPPSPALLDAADRMGILVLCENRLMGTTDQVLDYLRRLIIRDRNHPSIIAWSIGNEEWAIENNERGAAMATLMQDYAKLFDNTRPINAAVSGSWGRGISSVVELMGYNYLFHGNTDLHHERFPWQFSVGTEEGSTNTTRGIYEDDPEKQYLAAYDRDTPSGFFAIRKGWQHYAARDYLAGMFIWTGFDYRGEPTPFRYPSVVSYFGMYDLCGFPKDNVYYLKSWWTNEEVLHILPHWNWQGREGEPIDVWVYSNMDEVELFLNNKSLGRKTMEKNSYLSWEVPFKPGSIKAVAFKDGKKRLVKVVETTGKGDSLKLEADKTIIKADRMDLAVVTVKVIDNKGRTVPDAANLVSFDISGPARIIGVGNGDPTSLEPDQFVPQYKRIKPGNWKAHKAEGIDVDEAVRAEFDAVSWEAAFQIKGLEPGSQPELTVYKGSFTLTQEDIKGQVTWLFNSIATGQSVYLNGELIAKSLSDSYNRHSLRFDPAMLKVGDNHLVILGYPLVKQNIWDEMNTDPGEILIYHAAPQWQRKTFNGLAQVIIQSDGEPGDIVLKAKGEKLKASELRIEAR</sequence>
<dbReference type="PANTHER" id="PTHR42732:SF1">
    <property type="entry name" value="BETA-MANNOSIDASE"/>
    <property type="match status" value="1"/>
</dbReference>
<evidence type="ECO:0000313" key="10">
    <source>
        <dbReference type="EMBL" id="URW78991.1"/>
    </source>
</evidence>
<dbReference type="Pfam" id="PF02837">
    <property type="entry name" value="Glyco_hydro_2_N"/>
    <property type="match status" value="1"/>
</dbReference>
<dbReference type="Proteomes" id="UP001056426">
    <property type="component" value="Chromosome"/>
</dbReference>
<dbReference type="KEGG" id="alkq:M9189_09005"/>
<dbReference type="AlphaFoldDB" id="A0A9J6ZNB1"/>
<dbReference type="Gene3D" id="3.20.20.80">
    <property type="entry name" value="Glycosidases"/>
    <property type="match status" value="1"/>
</dbReference>
<dbReference type="InterPro" id="IPR036156">
    <property type="entry name" value="Beta-gal/glucu_dom_sf"/>
</dbReference>
<evidence type="ECO:0000259" key="9">
    <source>
        <dbReference type="Pfam" id="PF18565"/>
    </source>
</evidence>
<dbReference type="InterPro" id="IPR048230">
    <property type="entry name" value="GalA-like"/>
</dbReference>
<dbReference type="InterPro" id="IPR051913">
    <property type="entry name" value="GH2_Domain-Containing"/>
</dbReference>
<feature type="domain" description="DUF4982" evidence="8">
    <location>
        <begin position="622"/>
        <end position="677"/>
    </location>
</feature>
<dbReference type="Pfam" id="PF16355">
    <property type="entry name" value="DUF4982"/>
    <property type="match status" value="1"/>
</dbReference>
<dbReference type="InterPro" id="IPR008979">
    <property type="entry name" value="Galactose-bd-like_sf"/>
</dbReference>
<dbReference type="Pfam" id="PF00703">
    <property type="entry name" value="Glyco_hydro_2"/>
    <property type="match status" value="1"/>
</dbReference>
<dbReference type="Gene3D" id="2.60.40.10">
    <property type="entry name" value="Immunoglobulins"/>
    <property type="match status" value="4"/>
</dbReference>
<reference evidence="10" key="2">
    <citation type="submission" date="2022-06" db="EMBL/GenBank/DDBJ databases">
        <title>Xiashengella guii gen. nov. sp. nov., a bacterium isolated form anaerobic digestion tank.</title>
        <authorList>
            <person name="Huang H."/>
        </authorList>
    </citation>
    <scope>NUCLEOTIDE SEQUENCE</scope>
    <source>
        <strain evidence="10">Ai-910</strain>
    </source>
</reference>
<dbReference type="PANTHER" id="PTHR42732">
    <property type="entry name" value="BETA-GALACTOSIDASE"/>
    <property type="match status" value="1"/>
</dbReference>
<comment type="similarity">
    <text evidence="1 4">Belongs to the glycosyl hydrolase 2 family.</text>
</comment>
<protein>
    <submittedName>
        <fullName evidence="10">DUF4982 domain-containing protein</fullName>
    </submittedName>
</protein>
<evidence type="ECO:0000256" key="1">
    <source>
        <dbReference type="ARBA" id="ARBA00007401"/>
    </source>
</evidence>
<evidence type="ECO:0000259" key="6">
    <source>
        <dbReference type="Pfam" id="PF02836"/>
    </source>
</evidence>
<keyword evidence="2 4" id="KW-0378">Hydrolase</keyword>
<dbReference type="PROSITE" id="PS00719">
    <property type="entry name" value="GLYCOSYL_HYDROL_F2_1"/>
    <property type="match status" value="1"/>
</dbReference>
<evidence type="ECO:0000256" key="3">
    <source>
        <dbReference type="ARBA" id="ARBA00023295"/>
    </source>
</evidence>
<gene>
    <name evidence="10" type="ORF">M9189_09005</name>
</gene>
<evidence type="ECO:0000259" key="5">
    <source>
        <dbReference type="Pfam" id="PF00703"/>
    </source>
</evidence>
<dbReference type="Pfam" id="PF18565">
    <property type="entry name" value="Glyco_hydro2_C5"/>
    <property type="match status" value="1"/>
</dbReference>
<dbReference type="RefSeq" id="WP_250722505.1">
    <property type="nucleotide sequence ID" value="NZ_CP098400.1"/>
</dbReference>
<dbReference type="InterPro" id="IPR023230">
    <property type="entry name" value="Glyco_hydro_2_CS"/>
</dbReference>
<dbReference type="InterPro" id="IPR006104">
    <property type="entry name" value="Glyco_hydro_2_N"/>
</dbReference>
<evidence type="ECO:0000313" key="11">
    <source>
        <dbReference type="Proteomes" id="UP001056426"/>
    </source>
</evidence>
<feature type="domain" description="Glycoside hydrolase family 2 catalytic" evidence="6">
    <location>
        <begin position="326"/>
        <end position="404"/>
    </location>
</feature>